<dbReference type="PROSITE" id="PS50835">
    <property type="entry name" value="IG_LIKE"/>
    <property type="match status" value="3"/>
</dbReference>
<dbReference type="InterPro" id="IPR003597">
    <property type="entry name" value="Ig_C1-set"/>
</dbReference>
<dbReference type="InterPro" id="IPR013106">
    <property type="entry name" value="Ig_V-set"/>
</dbReference>
<dbReference type="Pfam" id="PF07686">
    <property type="entry name" value="V-set"/>
    <property type="match status" value="1"/>
</dbReference>
<feature type="region of interest" description="Disordered" evidence="5">
    <location>
        <begin position="417"/>
        <end position="438"/>
    </location>
</feature>
<evidence type="ECO:0000256" key="4">
    <source>
        <dbReference type="ARBA" id="ARBA00023319"/>
    </source>
</evidence>
<dbReference type="FunFam" id="2.60.40.10:FF:000295">
    <property type="entry name" value="Tyrosine-protein phosphatase non-receptor type substrate 1"/>
    <property type="match status" value="1"/>
</dbReference>
<dbReference type="InterPro" id="IPR036179">
    <property type="entry name" value="Ig-like_dom_sf"/>
</dbReference>
<evidence type="ECO:0000256" key="1">
    <source>
        <dbReference type="ARBA" id="ARBA00022729"/>
    </source>
</evidence>
<keyword evidence="4" id="KW-0393">Immunoglobulin domain</keyword>
<dbReference type="Gene3D" id="2.60.40.10">
    <property type="entry name" value="Immunoglobulins"/>
    <property type="match status" value="3"/>
</dbReference>
<dbReference type="InParanoid" id="A0A3Q7PE11"/>
<feature type="domain" description="Ig-like" evidence="7">
    <location>
        <begin position="146"/>
        <end position="244"/>
    </location>
</feature>
<feature type="domain" description="Ig-like" evidence="7">
    <location>
        <begin position="30"/>
        <end position="119"/>
    </location>
</feature>
<protein>
    <submittedName>
        <fullName evidence="9">Signal-regulatory protein beta-1-like isoform X1</fullName>
    </submittedName>
</protein>
<dbReference type="SMART" id="SM00409">
    <property type="entry name" value="IG"/>
    <property type="match status" value="3"/>
</dbReference>
<organism evidence="8 9">
    <name type="scientific">Callorhinus ursinus</name>
    <name type="common">Northern fur seal</name>
    <dbReference type="NCBI Taxonomy" id="34884"/>
    <lineage>
        <taxon>Eukaryota</taxon>
        <taxon>Metazoa</taxon>
        <taxon>Chordata</taxon>
        <taxon>Craniata</taxon>
        <taxon>Vertebrata</taxon>
        <taxon>Euteleostomi</taxon>
        <taxon>Mammalia</taxon>
        <taxon>Eutheria</taxon>
        <taxon>Laurasiatheria</taxon>
        <taxon>Carnivora</taxon>
        <taxon>Caniformia</taxon>
        <taxon>Pinnipedia</taxon>
        <taxon>Otariidae</taxon>
        <taxon>Callorhinus</taxon>
    </lineage>
</organism>
<sequence>MPAPASPPRLPRPSLLLPLLLGLTGVAGEPELQVIQPEKSMAVAAGQTATLRCTLTSLLPSGPVEWFRGTGPARQLIFSFRGGSYPRVTNVADTTKRNSTDFSIRISNITPADAGTYYCVKFQKGTPDVEFKSGPGTRMFVHEAKPSLPEVSGPSNRISPGQTVNLTCTSTGFFPKSIHLKWLENDVELPAFQTLVFLPRDAGSYTIVSTVLVTLDLSSLHSQLTCQVAHNTLQSPLSRHVNISKFLQVIPTVTVSSHRVPSLQLAILTCYVQRFYPEVIQITWLEVNRRFKACEPPTPTKNPDGTFSQDNHILVHTSEDKALFTCEVWQEAQPLIQAHVRLSESRGQPACLGGLRRQAWGPLQPSHSPPADAPASASLHFQRRNHAFPRPPSKSNASTSPWQNLIQSNTGKELWKMWFPDFQPSDKEEKRERNGDKA</sequence>
<name>A0A3Q7PE11_CALUR</name>
<gene>
    <name evidence="9" type="primary">LOC112827617</name>
</gene>
<accession>A0A3Q7PE11</accession>
<feature type="region of interest" description="Disordered" evidence="5">
    <location>
        <begin position="358"/>
        <end position="377"/>
    </location>
</feature>
<dbReference type="Proteomes" id="UP000286641">
    <property type="component" value="Unplaced"/>
</dbReference>
<dbReference type="SUPFAM" id="SSF48726">
    <property type="entry name" value="Immunoglobulin"/>
    <property type="match status" value="3"/>
</dbReference>
<evidence type="ECO:0000259" key="7">
    <source>
        <dbReference type="PROSITE" id="PS50835"/>
    </source>
</evidence>
<keyword evidence="3" id="KW-0325">Glycoprotein</keyword>
<evidence type="ECO:0000256" key="5">
    <source>
        <dbReference type="SAM" id="MobiDB-lite"/>
    </source>
</evidence>
<dbReference type="InterPro" id="IPR007110">
    <property type="entry name" value="Ig-like_dom"/>
</dbReference>
<evidence type="ECO:0000313" key="8">
    <source>
        <dbReference type="Proteomes" id="UP000286641"/>
    </source>
</evidence>
<keyword evidence="8" id="KW-1185">Reference proteome</keyword>
<evidence type="ECO:0000256" key="3">
    <source>
        <dbReference type="ARBA" id="ARBA00023180"/>
    </source>
</evidence>
<feature type="chain" id="PRO_5018591533" evidence="6">
    <location>
        <begin position="29"/>
        <end position="438"/>
    </location>
</feature>
<dbReference type="RefSeq" id="XP_025732035.1">
    <property type="nucleotide sequence ID" value="XM_025876250.1"/>
</dbReference>
<evidence type="ECO:0000256" key="6">
    <source>
        <dbReference type="SAM" id="SignalP"/>
    </source>
</evidence>
<dbReference type="SMART" id="SM00406">
    <property type="entry name" value="IGv"/>
    <property type="match status" value="1"/>
</dbReference>
<dbReference type="InterPro" id="IPR003599">
    <property type="entry name" value="Ig_sub"/>
</dbReference>
<reference evidence="9" key="2">
    <citation type="submission" date="2025-08" db="UniProtKB">
        <authorList>
            <consortium name="RefSeq"/>
        </authorList>
    </citation>
    <scope>IDENTIFICATION</scope>
    <source>
        <tissue evidence="9">Blood</tissue>
    </source>
</reference>
<dbReference type="InterPro" id="IPR051755">
    <property type="entry name" value="Ig-like_CS_Receptor"/>
</dbReference>
<keyword evidence="2" id="KW-1015">Disulfide bond</keyword>
<reference key="1">
    <citation type="submission" date="2019-01" db="UniProtKB">
        <authorList>
            <consortium name="RefSeq"/>
        </authorList>
    </citation>
    <scope>IDENTIFICATION</scope>
</reference>
<feature type="compositionally biased region" description="Basic and acidic residues" evidence="5">
    <location>
        <begin position="424"/>
        <end position="438"/>
    </location>
</feature>
<dbReference type="FunFam" id="2.60.40.10:FF:001726">
    <property type="entry name" value="Signal-regulatory protein beta 3"/>
    <property type="match status" value="1"/>
</dbReference>
<dbReference type="Pfam" id="PF07654">
    <property type="entry name" value="C1-set"/>
    <property type="match status" value="2"/>
</dbReference>
<evidence type="ECO:0000313" key="9">
    <source>
        <dbReference type="RefSeq" id="XP_025732035.1"/>
    </source>
</evidence>
<feature type="signal peptide" evidence="6">
    <location>
        <begin position="1"/>
        <end position="28"/>
    </location>
</feature>
<proteinExistence type="predicted"/>
<dbReference type="SMART" id="SM00407">
    <property type="entry name" value="IGc1"/>
    <property type="match status" value="2"/>
</dbReference>
<dbReference type="AlphaFoldDB" id="A0A3Q7PE11"/>
<dbReference type="InterPro" id="IPR013783">
    <property type="entry name" value="Ig-like_fold"/>
</dbReference>
<evidence type="ECO:0000256" key="2">
    <source>
        <dbReference type="ARBA" id="ARBA00023157"/>
    </source>
</evidence>
<feature type="domain" description="Ig-like" evidence="7">
    <location>
        <begin position="251"/>
        <end position="343"/>
    </location>
</feature>
<dbReference type="PANTHER" id="PTHR19971">
    <property type="entry name" value="SIGNAL-REGULATORY PROTEIN BETA"/>
    <property type="match status" value="1"/>
</dbReference>
<keyword evidence="1 6" id="KW-0732">Signal</keyword>